<keyword evidence="1" id="KW-1133">Transmembrane helix</keyword>
<dbReference type="Proteomes" id="UP000694240">
    <property type="component" value="Chromosome 8"/>
</dbReference>
<evidence type="ECO:0000313" key="2">
    <source>
        <dbReference type="EMBL" id="KAG7579641.1"/>
    </source>
</evidence>
<evidence type="ECO:0008006" key="4">
    <source>
        <dbReference type="Google" id="ProtNLM"/>
    </source>
</evidence>
<sequence>MARFSFLNVLKDVVAILNESRKLFLKNKKLMFSVLVFPLLLNCLVYFFNLFVIVPEITNLILESSLLPTTDPTSPEYAARLMRVFADFRQFVGHSYIFTAVSSIINLFSVLVIVHASALTLKDEKFKTKDFLVLSLKSWKGPLVTYFYIALFSLGFGFLFFIILCPLLLFSTQFGSVANIGFLAVEAGALLIIFAVSQSYFAIYWNLSMVISILEETYGFQALGKAAKIVKGMKTKLFLLNLFFGLLAFGLAQILQLINLGRSFSVTLTTGLVLVCLVFAVRMFQLVTYTVAYFQCKSLQGKDVESLRDVEYMALSSTTTLMG</sequence>
<protein>
    <recommendedName>
        <fullName evidence="4">Transmembrane protein</fullName>
    </recommendedName>
</protein>
<evidence type="ECO:0000256" key="1">
    <source>
        <dbReference type="SAM" id="Phobius"/>
    </source>
</evidence>
<feature type="transmembrane region" description="Helical" evidence="1">
    <location>
        <begin position="264"/>
        <end position="284"/>
    </location>
</feature>
<accession>A0A8T2AZ82</accession>
<dbReference type="AlphaFoldDB" id="A0A8T2AZ82"/>
<name>A0A8T2AZ82_9BRAS</name>
<keyword evidence="1" id="KW-0472">Membrane</keyword>
<keyword evidence="1" id="KW-0812">Transmembrane</keyword>
<feature type="transmembrane region" description="Helical" evidence="1">
    <location>
        <begin position="237"/>
        <end position="258"/>
    </location>
</feature>
<comment type="caution">
    <text evidence="2">The sequence shown here is derived from an EMBL/GenBank/DDBJ whole genome shotgun (WGS) entry which is preliminary data.</text>
</comment>
<feature type="transmembrane region" description="Helical" evidence="1">
    <location>
        <begin position="182"/>
        <end position="205"/>
    </location>
</feature>
<feature type="transmembrane region" description="Helical" evidence="1">
    <location>
        <begin position="30"/>
        <end position="54"/>
    </location>
</feature>
<feature type="transmembrane region" description="Helical" evidence="1">
    <location>
        <begin position="143"/>
        <end position="170"/>
    </location>
</feature>
<feature type="transmembrane region" description="Helical" evidence="1">
    <location>
        <begin position="96"/>
        <end position="122"/>
    </location>
</feature>
<keyword evidence="3" id="KW-1185">Reference proteome</keyword>
<reference evidence="2 3" key="1">
    <citation type="submission" date="2020-12" db="EMBL/GenBank/DDBJ databases">
        <title>Concerted genomic and epigenomic changes stabilize Arabidopsis allopolyploids.</title>
        <authorList>
            <person name="Chen Z."/>
        </authorList>
    </citation>
    <scope>NUCLEOTIDE SEQUENCE [LARGE SCALE GENOMIC DNA]</scope>
    <source>
        <strain evidence="2">Allo738</strain>
        <tissue evidence="2">Leaf</tissue>
    </source>
</reference>
<gene>
    <name evidence="2" type="ORF">ISN45_Aa03g037710</name>
</gene>
<organism evidence="2 3">
    <name type="scientific">Arabidopsis thaliana x Arabidopsis arenosa</name>
    <dbReference type="NCBI Taxonomy" id="1240361"/>
    <lineage>
        <taxon>Eukaryota</taxon>
        <taxon>Viridiplantae</taxon>
        <taxon>Streptophyta</taxon>
        <taxon>Embryophyta</taxon>
        <taxon>Tracheophyta</taxon>
        <taxon>Spermatophyta</taxon>
        <taxon>Magnoliopsida</taxon>
        <taxon>eudicotyledons</taxon>
        <taxon>Gunneridae</taxon>
        <taxon>Pentapetalae</taxon>
        <taxon>rosids</taxon>
        <taxon>malvids</taxon>
        <taxon>Brassicales</taxon>
        <taxon>Brassicaceae</taxon>
        <taxon>Camelineae</taxon>
        <taxon>Arabidopsis</taxon>
    </lineage>
</organism>
<dbReference type="EMBL" id="JAEFBK010000008">
    <property type="protein sequence ID" value="KAG7579641.1"/>
    <property type="molecule type" value="Genomic_DNA"/>
</dbReference>
<evidence type="ECO:0000313" key="3">
    <source>
        <dbReference type="Proteomes" id="UP000694240"/>
    </source>
</evidence>
<dbReference type="PANTHER" id="PTHR33133:SF1">
    <property type="entry name" value="EXPRESSED PROTEIN-RELATED"/>
    <property type="match status" value="1"/>
</dbReference>
<dbReference type="PANTHER" id="PTHR33133">
    <property type="entry name" value="OS08G0107100 PROTEIN-RELATED"/>
    <property type="match status" value="1"/>
</dbReference>
<proteinExistence type="predicted"/>